<dbReference type="CDD" id="cd07185">
    <property type="entry name" value="OmpA_C-like"/>
    <property type="match status" value="1"/>
</dbReference>
<keyword evidence="9" id="KW-1185">Reference proteome</keyword>
<evidence type="ECO:0000256" key="2">
    <source>
        <dbReference type="ARBA" id="ARBA00023136"/>
    </source>
</evidence>
<sequence>MFHRPSATALCLALGIALLSATAAAQSWTDRLRKVAERAATSEVERKVDRETRRATRCALGDERCVREAERRGDEVEIVGGGAGSESASADPGGDHPLITPYAGSNLRERKFDAYNEYQRIVGFAQRQNRTERLEGKLTRLRYDNPRGRSTFEIERNYRDALAARGFRLDYECQRREACGSTAKPGWNTLNGMNVGIAGDLRYFTGGLAYGDGTAYVSVAVNPNITYVHVLETAGMDTGMVGVSADALAAGLAQEGKVTLDGIFFDTGRATLKPESNASLDQAAQLMRQQTALKLLVVGHTDSTGTASANTALSQQRAEAVRNALLARGIAAARLTAQGVGSSVPVADNDTEAGRARNRRVELVKQ</sequence>
<dbReference type="PANTHER" id="PTHR30329">
    <property type="entry name" value="STATOR ELEMENT OF FLAGELLAR MOTOR COMPLEX"/>
    <property type="match status" value="1"/>
</dbReference>
<dbReference type="InterPro" id="IPR036737">
    <property type="entry name" value="OmpA-like_sf"/>
</dbReference>
<dbReference type="Pfam" id="PF00691">
    <property type="entry name" value="OmpA"/>
    <property type="match status" value="1"/>
</dbReference>
<comment type="subcellular location">
    <subcellularLocation>
        <location evidence="1">Cell outer membrane</location>
    </subcellularLocation>
</comment>
<evidence type="ECO:0000259" key="7">
    <source>
        <dbReference type="PROSITE" id="PS51123"/>
    </source>
</evidence>
<keyword evidence="2 4" id="KW-0472">Membrane</keyword>
<dbReference type="Gene3D" id="3.30.1330.60">
    <property type="entry name" value="OmpA-like domain"/>
    <property type="match status" value="1"/>
</dbReference>
<dbReference type="InterPro" id="IPR006664">
    <property type="entry name" value="OMP_bac"/>
</dbReference>
<dbReference type="OrthoDB" id="9782229at2"/>
<feature type="domain" description="OmpA-like" evidence="7">
    <location>
        <begin position="252"/>
        <end position="366"/>
    </location>
</feature>
<proteinExistence type="predicted"/>
<gene>
    <name evidence="8" type="ORF">FZO89_07140</name>
</gene>
<dbReference type="EMBL" id="VTFT01000001">
    <property type="protein sequence ID" value="TYT26047.1"/>
    <property type="molecule type" value="Genomic_DNA"/>
</dbReference>
<dbReference type="Proteomes" id="UP000324973">
    <property type="component" value="Unassembled WGS sequence"/>
</dbReference>
<evidence type="ECO:0000313" key="8">
    <source>
        <dbReference type="EMBL" id="TYT26047.1"/>
    </source>
</evidence>
<keyword evidence="6" id="KW-0732">Signal</keyword>
<dbReference type="InterPro" id="IPR050330">
    <property type="entry name" value="Bact_OuterMem_StrucFunc"/>
</dbReference>
<accession>A0A5D4XMZ4</accession>
<dbReference type="PRINTS" id="PR01021">
    <property type="entry name" value="OMPADOMAIN"/>
</dbReference>
<dbReference type="InterPro" id="IPR006665">
    <property type="entry name" value="OmpA-like"/>
</dbReference>
<dbReference type="SUPFAM" id="SSF103088">
    <property type="entry name" value="OmpA-like"/>
    <property type="match status" value="1"/>
</dbReference>
<evidence type="ECO:0000256" key="6">
    <source>
        <dbReference type="SAM" id="SignalP"/>
    </source>
</evidence>
<evidence type="ECO:0000313" key="9">
    <source>
        <dbReference type="Proteomes" id="UP000324973"/>
    </source>
</evidence>
<dbReference type="InterPro" id="IPR006690">
    <property type="entry name" value="OMPA-like_CS"/>
</dbReference>
<reference evidence="8 9" key="1">
    <citation type="submission" date="2019-08" db="EMBL/GenBank/DDBJ databases">
        <title>Luteimonas viscosus sp. nov., isolated from soil of a sunflower field.</title>
        <authorList>
            <person name="Jianli Z."/>
            <person name="Ying Z."/>
        </authorList>
    </citation>
    <scope>NUCLEOTIDE SEQUENCE [LARGE SCALE GENOMIC DNA]</scope>
    <source>
        <strain evidence="8 9">XBU10</strain>
    </source>
</reference>
<feature type="signal peptide" evidence="6">
    <location>
        <begin position="1"/>
        <end position="25"/>
    </location>
</feature>
<feature type="chain" id="PRO_5023134481" evidence="6">
    <location>
        <begin position="26"/>
        <end position="366"/>
    </location>
</feature>
<feature type="compositionally biased region" description="Basic and acidic residues" evidence="5">
    <location>
        <begin position="352"/>
        <end position="366"/>
    </location>
</feature>
<comment type="caution">
    <text evidence="8">The sequence shown here is derived from an EMBL/GenBank/DDBJ whole genome shotgun (WGS) entry which is preliminary data.</text>
</comment>
<name>A0A5D4XMZ4_9GAMM</name>
<organism evidence="8 9">
    <name type="scientific">Luteimonas viscosa</name>
    <dbReference type="NCBI Taxonomy" id="1132694"/>
    <lineage>
        <taxon>Bacteria</taxon>
        <taxon>Pseudomonadati</taxon>
        <taxon>Pseudomonadota</taxon>
        <taxon>Gammaproteobacteria</taxon>
        <taxon>Lysobacterales</taxon>
        <taxon>Lysobacteraceae</taxon>
        <taxon>Luteimonas</taxon>
    </lineage>
</organism>
<dbReference type="AlphaFoldDB" id="A0A5D4XMZ4"/>
<dbReference type="RefSeq" id="WP_149102597.1">
    <property type="nucleotide sequence ID" value="NZ_VTFT01000001.1"/>
</dbReference>
<evidence type="ECO:0000256" key="3">
    <source>
        <dbReference type="ARBA" id="ARBA00023237"/>
    </source>
</evidence>
<evidence type="ECO:0000256" key="1">
    <source>
        <dbReference type="ARBA" id="ARBA00004442"/>
    </source>
</evidence>
<feature type="region of interest" description="Disordered" evidence="5">
    <location>
        <begin position="341"/>
        <end position="366"/>
    </location>
</feature>
<keyword evidence="3" id="KW-0998">Cell outer membrane</keyword>
<dbReference type="PROSITE" id="PS51123">
    <property type="entry name" value="OMPA_2"/>
    <property type="match status" value="1"/>
</dbReference>
<protein>
    <submittedName>
        <fullName evidence="8">OmpA family protein</fullName>
    </submittedName>
</protein>
<dbReference type="PROSITE" id="PS01068">
    <property type="entry name" value="OMPA_1"/>
    <property type="match status" value="1"/>
</dbReference>
<evidence type="ECO:0000256" key="5">
    <source>
        <dbReference type="SAM" id="MobiDB-lite"/>
    </source>
</evidence>
<dbReference type="GO" id="GO:0009279">
    <property type="term" value="C:cell outer membrane"/>
    <property type="evidence" value="ECO:0007669"/>
    <property type="project" value="UniProtKB-SubCell"/>
</dbReference>
<evidence type="ECO:0000256" key="4">
    <source>
        <dbReference type="PROSITE-ProRule" id="PRU00473"/>
    </source>
</evidence>
<dbReference type="PANTHER" id="PTHR30329:SF21">
    <property type="entry name" value="LIPOPROTEIN YIAD-RELATED"/>
    <property type="match status" value="1"/>
</dbReference>